<reference evidence="1 2" key="1">
    <citation type="journal article" date="2018" name="Sci. Rep.">
        <title>Genomic signatures of local adaptation to the degree of environmental predictability in rotifers.</title>
        <authorList>
            <person name="Franch-Gras L."/>
            <person name="Hahn C."/>
            <person name="Garcia-Roger E.M."/>
            <person name="Carmona M.J."/>
            <person name="Serra M."/>
            <person name="Gomez A."/>
        </authorList>
    </citation>
    <scope>NUCLEOTIDE SEQUENCE [LARGE SCALE GENOMIC DNA]</scope>
    <source>
        <strain evidence="1">HYR1</strain>
    </source>
</reference>
<organism evidence="1 2">
    <name type="scientific">Brachionus plicatilis</name>
    <name type="common">Marine rotifer</name>
    <name type="synonym">Brachionus muelleri</name>
    <dbReference type="NCBI Taxonomy" id="10195"/>
    <lineage>
        <taxon>Eukaryota</taxon>
        <taxon>Metazoa</taxon>
        <taxon>Spiralia</taxon>
        <taxon>Gnathifera</taxon>
        <taxon>Rotifera</taxon>
        <taxon>Eurotatoria</taxon>
        <taxon>Monogononta</taxon>
        <taxon>Pseudotrocha</taxon>
        <taxon>Ploima</taxon>
        <taxon>Brachionidae</taxon>
        <taxon>Brachionus</taxon>
    </lineage>
</organism>
<name>A0A3M7QSA8_BRAPC</name>
<proteinExistence type="predicted"/>
<dbReference type="Proteomes" id="UP000276133">
    <property type="component" value="Unassembled WGS sequence"/>
</dbReference>
<keyword evidence="2" id="KW-1185">Reference proteome</keyword>
<sequence length="100" mass="10966">MVALVVTLPRLLANFVQLSGRVDFGFGAQIGVAVDWRRGTLGKHWLHLAQSKNTGKITVLKFGQTIEFEFVHTECGGSFGEHDPQVLFAEPVVGQAPVKY</sequence>
<gene>
    <name evidence="1" type="ORF">BpHYR1_011280</name>
</gene>
<evidence type="ECO:0000313" key="1">
    <source>
        <dbReference type="EMBL" id="RNA14337.1"/>
    </source>
</evidence>
<dbReference type="AlphaFoldDB" id="A0A3M7QSA8"/>
<dbReference type="EMBL" id="REGN01005208">
    <property type="protein sequence ID" value="RNA14337.1"/>
    <property type="molecule type" value="Genomic_DNA"/>
</dbReference>
<protein>
    <submittedName>
        <fullName evidence="1">Uncharacterized protein</fullName>
    </submittedName>
</protein>
<accession>A0A3M7QSA8</accession>
<evidence type="ECO:0000313" key="2">
    <source>
        <dbReference type="Proteomes" id="UP000276133"/>
    </source>
</evidence>
<comment type="caution">
    <text evidence="1">The sequence shown here is derived from an EMBL/GenBank/DDBJ whole genome shotgun (WGS) entry which is preliminary data.</text>
</comment>